<protein>
    <submittedName>
        <fullName evidence="2">Uncharacterized protein</fullName>
    </submittedName>
</protein>
<sequence length="89" mass="9944">MVWVLWCRSAHSLRFEKVEPVRCSYGDRGACKCPAPSGHLTHPYTLPRAPHTHTQTHTHTRALSSHWPTAAPPARRTLERAGAVRLISA</sequence>
<dbReference type="Proteomes" id="UP000327468">
    <property type="component" value="Chromosome 3"/>
</dbReference>
<comment type="caution">
    <text evidence="2">The sequence shown here is derived from an EMBL/GenBank/DDBJ whole genome shotgun (WGS) entry which is preliminary data.</text>
</comment>
<keyword evidence="3" id="KW-1185">Reference proteome</keyword>
<feature type="compositionally biased region" description="Basic residues" evidence="1">
    <location>
        <begin position="50"/>
        <end position="60"/>
    </location>
</feature>
<reference evidence="2 3" key="1">
    <citation type="submission" date="2019-06" db="EMBL/GenBank/DDBJ databases">
        <title>A chromosome-scale genome assembly of the striped catfish, Pangasianodon hypophthalmus.</title>
        <authorList>
            <person name="Wen M."/>
            <person name="Zahm M."/>
            <person name="Roques C."/>
            <person name="Cabau C."/>
            <person name="Klopp C."/>
            <person name="Donnadieu C."/>
            <person name="Jouanno E."/>
            <person name="Avarre J.-C."/>
            <person name="Campet M."/>
            <person name="Ha T.T.T."/>
            <person name="Dugue R."/>
            <person name="Lampietro C."/>
            <person name="Louis A."/>
            <person name="Herpin A."/>
            <person name="Echchiki A."/>
            <person name="Berthelot C."/>
            <person name="Parey E."/>
            <person name="Roest-Crollius H."/>
            <person name="Braasch I."/>
            <person name="Postlethwait J."/>
            <person name="Bobe J."/>
            <person name="Montfort J."/>
            <person name="Bouchez O."/>
            <person name="Begum T."/>
            <person name="Schartl M."/>
            <person name="Guiguen Y."/>
        </authorList>
    </citation>
    <scope>NUCLEOTIDE SEQUENCE [LARGE SCALE GENOMIC DNA]</scope>
    <source>
        <strain evidence="2 3">Indonesia</strain>
        <tissue evidence="2">Blood</tissue>
    </source>
</reference>
<gene>
    <name evidence="2" type="ORF">PHYPO_G00177370</name>
</gene>
<dbReference type="EMBL" id="VFJC01000004">
    <property type="protein sequence ID" value="KAB5581580.1"/>
    <property type="molecule type" value="Genomic_DNA"/>
</dbReference>
<evidence type="ECO:0000313" key="2">
    <source>
        <dbReference type="EMBL" id="KAB5581580.1"/>
    </source>
</evidence>
<evidence type="ECO:0000256" key="1">
    <source>
        <dbReference type="SAM" id="MobiDB-lite"/>
    </source>
</evidence>
<evidence type="ECO:0000313" key="3">
    <source>
        <dbReference type="Proteomes" id="UP000327468"/>
    </source>
</evidence>
<feature type="region of interest" description="Disordered" evidence="1">
    <location>
        <begin position="42"/>
        <end position="71"/>
    </location>
</feature>
<proteinExistence type="predicted"/>
<accession>A0A5N5PPQ5</accession>
<organism evidence="2 3">
    <name type="scientific">Pangasianodon hypophthalmus</name>
    <name type="common">Striped catfish</name>
    <name type="synonym">Helicophagus hypophthalmus</name>
    <dbReference type="NCBI Taxonomy" id="310915"/>
    <lineage>
        <taxon>Eukaryota</taxon>
        <taxon>Metazoa</taxon>
        <taxon>Chordata</taxon>
        <taxon>Craniata</taxon>
        <taxon>Vertebrata</taxon>
        <taxon>Euteleostomi</taxon>
        <taxon>Actinopterygii</taxon>
        <taxon>Neopterygii</taxon>
        <taxon>Teleostei</taxon>
        <taxon>Ostariophysi</taxon>
        <taxon>Siluriformes</taxon>
        <taxon>Pangasiidae</taxon>
        <taxon>Pangasianodon</taxon>
    </lineage>
</organism>
<dbReference type="AlphaFoldDB" id="A0A5N5PPQ5"/>
<name>A0A5N5PPQ5_PANHP</name>